<accession>A0A9X3A710</accession>
<organism evidence="1 2">
    <name type="scientific">Umezawaea endophytica</name>
    <dbReference type="NCBI Taxonomy" id="1654476"/>
    <lineage>
        <taxon>Bacteria</taxon>
        <taxon>Bacillati</taxon>
        <taxon>Actinomycetota</taxon>
        <taxon>Actinomycetes</taxon>
        <taxon>Pseudonocardiales</taxon>
        <taxon>Pseudonocardiaceae</taxon>
        <taxon>Umezawaea</taxon>
    </lineage>
</organism>
<gene>
    <name evidence="1" type="ORF">NZH93_44370</name>
</gene>
<dbReference type="EMBL" id="JANYMP010000038">
    <property type="protein sequence ID" value="MCS7483913.1"/>
    <property type="molecule type" value="Genomic_DNA"/>
</dbReference>
<name>A0A9X3A710_9PSEU</name>
<proteinExistence type="predicted"/>
<keyword evidence="2" id="KW-1185">Reference proteome</keyword>
<dbReference type="Proteomes" id="UP001141259">
    <property type="component" value="Unassembled WGS sequence"/>
</dbReference>
<reference evidence="1" key="1">
    <citation type="submission" date="2022-08" db="EMBL/GenBank/DDBJ databases">
        <authorList>
            <person name="Tistechok S."/>
            <person name="Samborskyy M."/>
            <person name="Roman I."/>
        </authorList>
    </citation>
    <scope>NUCLEOTIDE SEQUENCE</scope>
    <source>
        <strain evidence="1">DSM 103496</strain>
    </source>
</reference>
<sequence length="54" mass="6273">MADDYQGIVDWLREMGEIDQDGERQEAPAYLAWFGWTPPPVLIPLPRRAPDELF</sequence>
<comment type="caution">
    <text evidence="1">The sequence shown here is derived from an EMBL/GenBank/DDBJ whole genome shotgun (WGS) entry which is preliminary data.</text>
</comment>
<protein>
    <submittedName>
        <fullName evidence="1">Uncharacterized protein</fullName>
    </submittedName>
</protein>
<dbReference type="AlphaFoldDB" id="A0A9X3A710"/>
<evidence type="ECO:0000313" key="2">
    <source>
        <dbReference type="Proteomes" id="UP001141259"/>
    </source>
</evidence>
<evidence type="ECO:0000313" key="1">
    <source>
        <dbReference type="EMBL" id="MCS7483913.1"/>
    </source>
</evidence>
<dbReference type="RefSeq" id="WP_259629362.1">
    <property type="nucleotide sequence ID" value="NZ_JANYMP010000038.1"/>
</dbReference>